<evidence type="ECO:0000256" key="1">
    <source>
        <dbReference type="ARBA" id="ARBA00004123"/>
    </source>
</evidence>
<gene>
    <name evidence="6" type="ORF">AAJ76_2300029482</name>
</gene>
<dbReference type="OMA" id="YSIEYAN"/>
<proteinExistence type="predicted"/>
<organism evidence="6 7">
    <name type="scientific">Vairimorpha ceranae</name>
    <dbReference type="NCBI Taxonomy" id="40302"/>
    <lineage>
        <taxon>Eukaryota</taxon>
        <taxon>Fungi</taxon>
        <taxon>Fungi incertae sedis</taxon>
        <taxon>Microsporidia</taxon>
        <taxon>Nosematidae</taxon>
        <taxon>Vairimorpha</taxon>
    </lineage>
</organism>
<keyword evidence="3" id="KW-0539">Nucleus</keyword>
<evidence type="ECO:0000259" key="4">
    <source>
        <dbReference type="Pfam" id="PF06978"/>
    </source>
</evidence>
<dbReference type="PANTHER" id="PTHR22731:SF3">
    <property type="entry name" value="RIBONUCLEASES P_MRP PROTEIN SUBUNIT POP1"/>
    <property type="match status" value="1"/>
</dbReference>
<dbReference type="EMBL" id="JPQZ01000023">
    <property type="protein sequence ID" value="KKO75369.1"/>
    <property type="molecule type" value="Genomic_DNA"/>
</dbReference>
<keyword evidence="2" id="KW-0819">tRNA processing</keyword>
<keyword evidence="6" id="KW-0378">Hydrolase</keyword>
<protein>
    <submittedName>
        <fullName evidence="6">Hydrolase (Alpha beta hydrolase superfamily)</fullName>
    </submittedName>
</protein>
<evidence type="ECO:0000256" key="2">
    <source>
        <dbReference type="ARBA" id="ARBA00022694"/>
    </source>
</evidence>
<evidence type="ECO:0000313" key="7">
    <source>
        <dbReference type="Proteomes" id="UP000034350"/>
    </source>
</evidence>
<accession>A0A0F9ZCR6</accession>
<comment type="caution">
    <text evidence="6">The sequence shown here is derived from an EMBL/GenBank/DDBJ whole genome shotgun (WGS) entry which is preliminary data.</text>
</comment>
<dbReference type="GO" id="GO:0005655">
    <property type="term" value="C:nucleolar ribonuclease P complex"/>
    <property type="evidence" value="ECO:0007669"/>
    <property type="project" value="InterPro"/>
</dbReference>
<dbReference type="Proteomes" id="UP000034350">
    <property type="component" value="Unassembled WGS sequence"/>
</dbReference>
<dbReference type="VEuPathDB" id="MicrosporidiaDB:NCER_101272"/>
<evidence type="ECO:0000256" key="3">
    <source>
        <dbReference type="ARBA" id="ARBA00023242"/>
    </source>
</evidence>
<dbReference type="RefSeq" id="XP_024331111.1">
    <property type="nucleotide sequence ID" value="XM_024474691.1"/>
</dbReference>
<dbReference type="AlphaFoldDB" id="A0A0F9ZCR6"/>
<dbReference type="InterPro" id="IPR009723">
    <property type="entry name" value="Pop1_N"/>
</dbReference>
<keyword evidence="7" id="KW-1185">Reference proteome</keyword>
<dbReference type="InterPro" id="IPR039182">
    <property type="entry name" value="Pop1"/>
</dbReference>
<evidence type="ECO:0000259" key="5">
    <source>
        <dbReference type="Pfam" id="PF08170"/>
    </source>
</evidence>
<dbReference type="Pfam" id="PF08170">
    <property type="entry name" value="POPLD"/>
    <property type="match status" value="1"/>
</dbReference>
<comment type="subcellular location">
    <subcellularLocation>
        <location evidence="1">Nucleus</location>
    </subcellularLocation>
</comment>
<feature type="domain" description="POPLD" evidence="5">
    <location>
        <begin position="219"/>
        <end position="299"/>
    </location>
</feature>
<dbReference type="GO" id="GO:0016787">
    <property type="term" value="F:hydrolase activity"/>
    <property type="evidence" value="ECO:0007669"/>
    <property type="project" value="UniProtKB-KW"/>
</dbReference>
<dbReference type="GO" id="GO:0000172">
    <property type="term" value="C:ribonuclease MRP complex"/>
    <property type="evidence" value="ECO:0007669"/>
    <property type="project" value="InterPro"/>
</dbReference>
<reference evidence="6 7" key="1">
    <citation type="journal article" date="2015" name="Environ. Microbiol.">
        <title>Genome analyses suggest the presence of polyploidy and recent human-driven expansions in eight global populations of the honeybee pathogen Nosema ceranae.</title>
        <authorList>
            <person name="Pelin A."/>
            <person name="Selman M."/>
            <person name="Aris-Brosou S."/>
            <person name="Farinelli L."/>
            <person name="Corradi N."/>
        </authorList>
    </citation>
    <scope>NUCLEOTIDE SEQUENCE [LARGE SCALE GENOMIC DNA]</scope>
    <source>
        <strain evidence="6 7">PA08 1199</strain>
    </source>
</reference>
<evidence type="ECO:0000313" key="6">
    <source>
        <dbReference type="EMBL" id="KKO75369.1"/>
    </source>
</evidence>
<feature type="domain" description="Pop1 N-terminal" evidence="4">
    <location>
        <begin position="58"/>
        <end position="116"/>
    </location>
</feature>
<dbReference type="GO" id="GO:0001682">
    <property type="term" value="P:tRNA 5'-leader removal"/>
    <property type="evidence" value="ECO:0007669"/>
    <property type="project" value="InterPro"/>
</dbReference>
<name>A0A0F9ZCR6_9MICR</name>
<dbReference type="PANTHER" id="PTHR22731">
    <property type="entry name" value="RIBONUCLEASES P/MRP PROTEIN SUBUNIT POP1"/>
    <property type="match status" value="1"/>
</dbReference>
<sequence>MRHDEIDVQNFVDERESDIKILEKSINSSRKKTMLFQRLPFYRRRRTRSNFCKKQRSVRQKRRHYLKTHVWYAKRFKMIKLDNVGIPIKRNQKSSKFIYKSQHRGFIFDESFKKSYVCFLNDTNLRQFNINYNLINKVQLIQTEEGYIEAIVTEKICILLLPMGMNCNFDVLAYFDCLISLIKINDEFIKDFYMDVDGAIENKTIFYVENINNYESGKLFLSSKDVMRIWLHFIKKGCIPICIEEMQRLALENDYMVYPFDDVHSKMFKMLEDAQNTEFINKYERTPKSKKTSINFEHLYIQTRDRVFFYIFELTKGVLNKNAFIYSTDNQLVGRVIRGNFCFTKGKSKGLCYTNDMLELKKTFKAKNYNNNNFYEIKIVKLLL</sequence>
<feature type="domain" description="Pop1 N-terminal" evidence="4">
    <location>
        <begin position="11"/>
        <end position="53"/>
    </location>
</feature>
<dbReference type="GeneID" id="36319617"/>
<dbReference type="InterPro" id="IPR012590">
    <property type="entry name" value="POPLD_dom"/>
</dbReference>
<dbReference type="OrthoDB" id="442863at2759"/>
<dbReference type="Pfam" id="PF06978">
    <property type="entry name" value="POP1_N"/>
    <property type="match status" value="2"/>
</dbReference>
<dbReference type="VEuPathDB" id="MicrosporidiaDB:G9O61_00g017410"/>
<dbReference type="VEuPathDB" id="MicrosporidiaDB:AAJ76_2300029482"/>